<dbReference type="PANTHER" id="PTHR47926:SF407">
    <property type="entry name" value="(WILD MALAYSIAN BANANA) HYPOTHETICAL PROTEIN"/>
    <property type="match status" value="1"/>
</dbReference>
<dbReference type="GO" id="GO:0009451">
    <property type="term" value="P:RNA modification"/>
    <property type="evidence" value="ECO:0007669"/>
    <property type="project" value="InterPro"/>
</dbReference>
<feature type="repeat" description="PPR" evidence="3">
    <location>
        <begin position="390"/>
        <end position="424"/>
    </location>
</feature>
<dbReference type="OrthoDB" id="601293at2759"/>
<dbReference type="InterPro" id="IPR011990">
    <property type="entry name" value="TPR-like_helical_dom_sf"/>
</dbReference>
<feature type="repeat" description="PPR" evidence="3">
    <location>
        <begin position="359"/>
        <end position="389"/>
    </location>
</feature>
<evidence type="ECO:0000313" key="4">
    <source>
        <dbReference type="EMBL" id="KAI0504329.1"/>
    </source>
</evidence>
<keyword evidence="5" id="KW-1185">Reference proteome</keyword>
<dbReference type="FunFam" id="1.25.40.10:FF:000348">
    <property type="entry name" value="Pentatricopeptide repeat-containing protein chloroplastic"/>
    <property type="match status" value="1"/>
</dbReference>
<dbReference type="InterPro" id="IPR046848">
    <property type="entry name" value="E_motif"/>
</dbReference>
<accession>A0A8T3B6A8</accession>
<dbReference type="SMR" id="A0A8T3B6A8"/>
<feature type="repeat" description="PPR" evidence="3">
    <location>
        <begin position="226"/>
        <end position="260"/>
    </location>
</feature>
<gene>
    <name evidence="4" type="ORF">KFK09_015281</name>
</gene>
<dbReference type="Pfam" id="PF20431">
    <property type="entry name" value="E_motif"/>
    <property type="match status" value="1"/>
</dbReference>
<reference evidence="4" key="1">
    <citation type="journal article" date="2022" name="Front. Genet.">
        <title>Chromosome-Scale Assembly of the Dendrobium nobile Genome Provides Insights Into the Molecular Mechanism of the Biosynthesis of the Medicinal Active Ingredient of Dendrobium.</title>
        <authorList>
            <person name="Xu Q."/>
            <person name="Niu S.-C."/>
            <person name="Li K.-L."/>
            <person name="Zheng P.-J."/>
            <person name="Zhang X.-J."/>
            <person name="Jia Y."/>
            <person name="Liu Y."/>
            <person name="Niu Y.-X."/>
            <person name="Yu L.-H."/>
            <person name="Chen D.-F."/>
            <person name="Zhang G.-Q."/>
        </authorList>
    </citation>
    <scope>NUCLEOTIDE SEQUENCE</scope>
    <source>
        <tissue evidence="4">Leaf</tissue>
    </source>
</reference>
<dbReference type="PROSITE" id="PS51375">
    <property type="entry name" value="PPR"/>
    <property type="match status" value="4"/>
</dbReference>
<evidence type="ECO:0000256" key="1">
    <source>
        <dbReference type="ARBA" id="ARBA00022737"/>
    </source>
</evidence>
<dbReference type="InterPro" id="IPR046960">
    <property type="entry name" value="PPR_At4g14850-like_plant"/>
</dbReference>
<name>A0A8T3B6A8_DENNO</name>
<dbReference type="NCBIfam" id="TIGR00756">
    <property type="entry name" value="PPR"/>
    <property type="match status" value="6"/>
</dbReference>
<sequence>MQCPTQLEGSSPTSSNYQPGLSFSLVSALKSAASSFKLSSGEQLHSLALKYGLLRSNVFVSNALIHLYARCGHLPCARQLFLSATLLNTASWNIMLAAHFRCSRPDFYLDHARSLFEEMPHKDKVSFTTMIMGLARHGSGAEALALFRSMMAAGVTPNEVTLASVISSCSRLKNPAVGMGKMAHAVAVKCGLDELILVATNLVHDYAVSSNFDDAEAVFGGMSEKNTVTWNVLLKGYAKARLIKAAISVFDRIPEKDMVSWGTMIDGYLLSNSLEEALLTFREMLKDFNARPNEVMLVNLVSSCSLHSAISEGQQLHAVILKAGLDCHPFVQATLIHLYSECSRMDLAFLQFQSGSKENISSWNAVIAGFMQNKDLAAAEHLFAEMPEKDVVSWSSMIAGYAQHGHHEMALGLFREMWSAGIQPNEITLLSVLSAVAGCSSLEEGKWLHDYINRSSIPLTDNLCASLIDMYAKCGSIQNAIQLFNYVRETYAGISSWNAVICGSAMHGHADASIALFSDLLKTRIKPNSITFLGVLSACCHAGLVDIGRKYFKSIESVYYLKPSIKHYGCMVDLLGRAGHLEEAEKLIESMPMEADVVIWGSLLASARTHKKIEIGERAAEKLARLDPGHGAGRVLISNIYADDARWEDVCLVRRAIWSGGLKKEAGQSSVL</sequence>
<comment type="caution">
    <text evidence="4">The sequence shown here is derived from an EMBL/GenBank/DDBJ whole genome shotgun (WGS) entry which is preliminary data.</text>
</comment>
<dbReference type="Gene3D" id="1.25.40.10">
    <property type="entry name" value="Tetratricopeptide repeat domain"/>
    <property type="match status" value="4"/>
</dbReference>
<evidence type="ECO:0000256" key="2">
    <source>
        <dbReference type="ARBA" id="ARBA00061659"/>
    </source>
</evidence>
<evidence type="ECO:0008006" key="6">
    <source>
        <dbReference type="Google" id="ProtNLM"/>
    </source>
</evidence>
<evidence type="ECO:0000313" key="5">
    <source>
        <dbReference type="Proteomes" id="UP000829196"/>
    </source>
</evidence>
<dbReference type="FunFam" id="1.25.40.10:FF:000212">
    <property type="entry name" value="Pentatricopeptide repeat-containing protein At2g03380, mitochondrial"/>
    <property type="match status" value="1"/>
</dbReference>
<keyword evidence="1" id="KW-0677">Repeat</keyword>
<dbReference type="Pfam" id="PF13041">
    <property type="entry name" value="PPR_2"/>
    <property type="match status" value="3"/>
</dbReference>
<dbReference type="AlphaFoldDB" id="A0A8T3B6A8"/>
<dbReference type="GO" id="GO:0003723">
    <property type="term" value="F:RNA binding"/>
    <property type="evidence" value="ECO:0007669"/>
    <property type="project" value="InterPro"/>
</dbReference>
<dbReference type="EMBL" id="JAGYWB010000011">
    <property type="protein sequence ID" value="KAI0504329.1"/>
    <property type="molecule type" value="Genomic_DNA"/>
</dbReference>
<dbReference type="PANTHER" id="PTHR47926">
    <property type="entry name" value="PENTATRICOPEPTIDE REPEAT-CONTAINING PROTEIN"/>
    <property type="match status" value="1"/>
</dbReference>
<feature type="repeat" description="PPR" evidence="3">
    <location>
        <begin position="123"/>
        <end position="157"/>
    </location>
</feature>
<dbReference type="Pfam" id="PF01535">
    <property type="entry name" value="PPR"/>
    <property type="match status" value="4"/>
</dbReference>
<evidence type="ECO:0000256" key="3">
    <source>
        <dbReference type="PROSITE-ProRule" id="PRU00708"/>
    </source>
</evidence>
<dbReference type="InterPro" id="IPR002885">
    <property type="entry name" value="PPR_rpt"/>
</dbReference>
<protein>
    <recommendedName>
        <fullName evidence="6">Pentatricopeptide repeat-containing protein</fullName>
    </recommendedName>
</protein>
<proteinExistence type="inferred from homology"/>
<dbReference type="Proteomes" id="UP000829196">
    <property type="component" value="Unassembled WGS sequence"/>
</dbReference>
<comment type="similarity">
    <text evidence="2">Belongs to the PPR family. PCMP-E subfamily.</text>
</comment>
<organism evidence="4 5">
    <name type="scientific">Dendrobium nobile</name>
    <name type="common">Orchid</name>
    <dbReference type="NCBI Taxonomy" id="94219"/>
    <lineage>
        <taxon>Eukaryota</taxon>
        <taxon>Viridiplantae</taxon>
        <taxon>Streptophyta</taxon>
        <taxon>Embryophyta</taxon>
        <taxon>Tracheophyta</taxon>
        <taxon>Spermatophyta</taxon>
        <taxon>Magnoliopsida</taxon>
        <taxon>Liliopsida</taxon>
        <taxon>Asparagales</taxon>
        <taxon>Orchidaceae</taxon>
        <taxon>Epidendroideae</taxon>
        <taxon>Malaxideae</taxon>
        <taxon>Dendrobiinae</taxon>
        <taxon>Dendrobium</taxon>
    </lineage>
</organism>